<comment type="caution">
    <text evidence="15">The sequence shown here is derived from an EMBL/GenBank/DDBJ whole genome shotgun (WGS) entry which is preliminary data.</text>
</comment>
<feature type="region of interest" description="Disordered" evidence="13">
    <location>
        <begin position="1"/>
        <end position="33"/>
    </location>
</feature>
<dbReference type="GO" id="GO:0008270">
    <property type="term" value="F:zinc ion binding"/>
    <property type="evidence" value="ECO:0007669"/>
    <property type="project" value="UniProtKB-KW"/>
</dbReference>
<evidence type="ECO:0000256" key="4">
    <source>
        <dbReference type="ARBA" id="ARBA00022679"/>
    </source>
</evidence>
<gene>
    <name evidence="15" type="ORF">TGDOM2_233920</name>
</gene>
<keyword evidence="11" id="KW-0472">Membrane</keyword>
<sequence length="865" mass="93508">MSPVSRSASSPKLRSSLQAGHHGSTSFVPGAGRNVAHCVKGPIDFSTNELRFAAALPPSPCLRGHLSGTSRTRLSTRTPTAIPPPNFSGLTSRCVAREILPPWQVMRAHVGERRSTTLSPPRSHSGSPIIPHSLFRRTTRQSEDRDEDLVLASTIATAANVEKRESGKDKPWTLLGISRTSVPQGEVTVPLAGRITGKTIGSSWSLPEDREAPNQGMWKGGVTRHEAARREIISSERRRDIGRGTSISGTLTERDLGTRLFRLNRFSSRVSVPLAVEPVVASSAVSRTGVSCSSWRAPPCSIRTSTVRRSAQLGVCSSAVHASVNSLLTDIHYTRETTSGAAAALVREAVQVQSFVDTPLTTSGELARGDVYSGRYRESVRGAASRSRRRDRLPWVPESRVLPPVPEERLRSGRIVAAPSLGRGTWVSPFSCSRNSNMNRGTSRRRDTHEGTDRHEATRGAALSSRRGGTSGSSSLVLPSPSSVGRLLDQAGVSDLEDDLVFHMWLEQEAVLERALPLQDMLAGEEALERALIASMTAVGRRDLDQFLLMLQQPLLLLHQSGRWRSAGFAGGTPRTGGWARLWGFDSAVRVAGGSVRPDAERNQPLSEAEISRSTRRWTFTRAATENKKGEDGTAQKSTERNLFAPTTGEDSLAPPRRQTAARSWSGNLSRPAARSSYSKQGLKSPPMQPGIAAQPPVPPGAIGSRESASGGSTSAHSKDNSGSLLASSGASASRNIGGGRTSTDMLTGNTKREELGPTGDSNRCCCICLAEYQTGDDMMTLRCMHMFHYDCVHDWLVHSGRRTCPLCLVAIKEGEGKGEEDFIATESTPRYRQLEGDGERVGANIRRETVEETGEGYEDPREEP</sequence>
<evidence type="ECO:0000256" key="12">
    <source>
        <dbReference type="PROSITE-ProRule" id="PRU00175"/>
    </source>
</evidence>
<feature type="region of interest" description="Disordered" evidence="13">
    <location>
        <begin position="68"/>
        <end position="88"/>
    </location>
</feature>
<evidence type="ECO:0000256" key="5">
    <source>
        <dbReference type="ARBA" id="ARBA00022692"/>
    </source>
</evidence>
<dbReference type="InterPro" id="IPR013083">
    <property type="entry name" value="Znf_RING/FYVE/PHD"/>
</dbReference>
<evidence type="ECO:0000256" key="10">
    <source>
        <dbReference type="ARBA" id="ARBA00022989"/>
    </source>
</evidence>
<feature type="compositionally biased region" description="Polar residues" evidence="13">
    <location>
        <begin position="707"/>
        <end position="716"/>
    </location>
</feature>
<evidence type="ECO:0000256" key="2">
    <source>
        <dbReference type="ARBA" id="ARBA00004141"/>
    </source>
</evidence>
<dbReference type="InterPro" id="IPR001841">
    <property type="entry name" value="Znf_RING"/>
</dbReference>
<comment type="subcellular location">
    <subcellularLocation>
        <location evidence="2">Membrane</location>
        <topology evidence="2">Multi-pass membrane protein</topology>
    </subcellularLocation>
</comment>
<keyword evidence="6" id="KW-0479">Metal-binding</keyword>
<keyword evidence="7 12" id="KW-0863">Zinc-finger</keyword>
<feature type="region of interest" description="Disordered" evidence="13">
    <location>
        <begin position="623"/>
        <end position="759"/>
    </location>
</feature>
<feature type="compositionally biased region" description="Polar residues" evidence="13">
    <location>
        <begin position="431"/>
        <end position="441"/>
    </location>
</feature>
<evidence type="ECO:0000256" key="7">
    <source>
        <dbReference type="ARBA" id="ARBA00022771"/>
    </source>
</evidence>
<keyword evidence="5" id="KW-0812">Transmembrane</keyword>
<dbReference type="GO" id="GO:0006511">
    <property type="term" value="P:ubiquitin-dependent protein catabolic process"/>
    <property type="evidence" value="ECO:0007669"/>
    <property type="project" value="TreeGrafter"/>
</dbReference>
<dbReference type="AlphaFoldDB" id="A0A086KX44"/>
<feature type="domain" description="RING-type" evidence="14">
    <location>
        <begin position="766"/>
        <end position="808"/>
    </location>
</feature>
<proteinExistence type="predicted"/>
<feature type="region of interest" description="Disordered" evidence="13">
    <location>
        <begin position="200"/>
        <end position="226"/>
    </location>
</feature>
<evidence type="ECO:0000256" key="11">
    <source>
        <dbReference type="ARBA" id="ARBA00023136"/>
    </source>
</evidence>
<comment type="catalytic activity">
    <reaction evidence="1">
        <text>S-ubiquitinyl-[E2 ubiquitin-conjugating enzyme]-L-cysteine + [acceptor protein]-L-lysine = [E2 ubiquitin-conjugating enzyme]-L-cysteine + N(6)-ubiquitinyl-[acceptor protein]-L-lysine.</text>
        <dbReference type="EC" id="2.3.2.27"/>
    </reaction>
</comment>
<dbReference type="Proteomes" id="UP000028837">
    <property type="component" value="Unassembled WGS sequence"/>
</dbReference>
<evidence type="ECO:0000256" key="6">
    <source>
        <dbReference type="ARBA" id="ARBA00022723"/>
    </source>
</evidence>
<dbReference type="GO" id="GO:0061630">
    <property type="term" value="F:ubiquitin protein ligase activity"/>
    <property type="evidence" value="ECO:0007669"/>
    <property type="project" value="UniProtKB-EC"/>
</dbReference>
<evidence type="ECO:0000256" key="3">
    <source>
        <dbReference type="ARBA" id="ARBA00012483"/>
    </source>
</evidence>
<dbReference type="SMART" id="SM00184">
    <property type="entry name" value="RING"/>
    <property type="match status" value="1"/>
</dbReference>
<feature type="region of interest" description="Disordered" evidence="13">
    <location>
        <begin position="431"/>
        <end position="479"/>
    </location>
</feature>
<evidence type="ECO:0000256" key="13">
    <source>
        <dbReference type="SAM" id="MobiDB-lite"/>
    </source>
</evidence>
<keyword evidence="9" id="KW-0862">Zinc</keyword>
<dbReference type="EC" id="2.3.2.27" evidence="3"/>
<keyword evidence="10" id="KW-1133">Transmembrane helix</keyword>
<organism evidence="15 16">
    <name type="scientific">Toxoplasma gondii GAB2-2007-GAL-DOM2</name>
    <dbReference type="NCBI Taxonomy" id="1130820"/>
    <lineage>
        <taxon>Eukaryota</taxon>
        <taxon>Sar</taxon>
        <taxon>Alveolata</taxon>
        <taxon>Apicomplexa</taxon>
        <taxon>Conoidasida</taxon>
        <taxon>Coccidia</taxon>
        <taxon>Eucoccidiorida</taxon>
        <taxon>Eimeriorina</taxon>
        <taxon>Sarcocystidae</taxon>
        <taxon>Toxoplasma</taxon>
    </lineage>
</organism>
<dbReference type="Pfam" id="PF13639">
    <property type="entry name" value="zf-RING_2"/>
    <property type="match status" value="1"/>
</dbReference>
<feature type="compositionally biased region" description="Low complexity" evidence="13">
    <location>
        <begin position="459"/>
        <end position="479"/>
    </location>
</feature>
<feature type="compositionally biased region" description="Low complexity" evidence="13">
    <location>
        <begin position="1"/>
        <end position="17"/>
    </location>
</feature>
<evidence type="ECO:0000256" key="8">
    <source>
        <dbReference type="ARBA" id="ARBA00022786"/>
    </source>
</evidence>
<feature type="compositionally biased region" description="Low complexity" evidence="13">
    <location>
        <begin position="722"/>
        <end position="734"/>
    </location>
</feature>
<dbReference type="Gene3D" id="3.30.40.10">
    <property type="entry name" value="Zinc/RING finger domain, C3HC4 (zinc finger)"/>
    <property type="match status" value="1"/>
</dbReference>
<dbReference type="VEuPathDB" id="ToxoDB:TGDOM2_233920"/>
<dbReference type="EMBL" id="AHZU02000063">
    <property type="protein sequence ID" value="KFG48962.1"/>
    <property type="molecule type" value="Genomic_DNA"/>
</dbReference>
<keyword evidence="4" id="KW-0808">Transferase</keyword>
<evidence type="ECO:0000256" key="1">
    <source>
        <dbReference type="ARBA" id="ARBA00000900"/>
    </source>
</evidence>
<feature type="compositionally biased region" description="Basic and acidic residues" evidence="13">
    <location>
        <begin position="625"/>
        <end position="640"/>
    </location>
</feature>
<name>A0A086KX44_TOXGO</name>
<feature type="compositionally biased region" description="Low complexity" evidence="13">
    <location>
        <begin position="68"/>
        <end position="80"/>
    </location>
</feature>
<dbReference type="PANTHER" id="PTHR45977:SF13">
    <property type="entry name" value="GB|AAF27103.1"/>
    <property type="match status" value="1"/>
</dbReference>
<evidence type="ECO:0000259" key="14">
    <source>
        <dbReference type="PROSITE" id="PS50089"/>
    </source>
</evidence>
<dbReference type="PROSITE" id="PS50089">
    <property type="entry name" value="ZF_RING_2"/>
    <property type="match status" value="1"/>
</dbReference>
<evidence type="ECO:0000256" key="9">
    <source>
        <dbReference type="ARBA" id="ARBA00022833"/>
    </source>
</evidence>
<reference evidence="15 16" key="1">
    <citation type="submission" date="2014-02" db="EMBL/GenBank/DDBJ databases">
        <authorList>
            <person name="Sibley D."/>
            <person name="Venepally P."/>
            <person name="Karamycheva S."/>
            <person name="Hadjithomas M."/>
            <person name="Khan A."/>
            <person name="Brunk B."/>
            <person name="Roos D."/>
            <person name="Caler E."/>
            <person name="Lorenzi H."/>
        </authorList>
    </citation>
    <scope>NUCLEOTIDE SEQUENCE [LARGE SCALE GENOMIC DNA]</scope>
    <source>
        <strain evidence="15 16">GAB2-2007-GAL-DOM2</strain>
    </source>
</reference>
<dbReference type="OrthoDB" id="9984778at2759"/>
<protein>
    <recommendedName>
        <fullName evidence="3">RING-type E3 ubiquitin transferase</fullName>
        <ecNumber evidence="3">2.3.2.27</ecNumber>
    </recommendedName>
</protein>
<dbReference type="PANTHER" id="PTHR45977">
    <property type="entry name" value="TARGET OF ERK KINASE MPK-1"/>
    <property type="match status" value="1"/>
</dbReference>
<dbReference type="SUPFAM" id="SSF57850">
    <property type="entry name" value="RING/U-box"/>
    <property type="match status" value="1"/>
</dbReference>
<evidence type="ECO:0000313" key="15">
    <source>
        <dbReference type="EMBL" id="KFG48962.1"/>
    </source>
</evidence>
<dbReference type="GO" id="GO:0016567">
    <property type="term" value="P:protein ubiquitination"/>
    <property type="evidence" value="ECO:0007669"/>
    <property type="project" value="TreeGrafter"/>
</dbReference>
<keyword evidence="8" id="KW-0833">Ubl conjugation pathway</keyword>
<dbReference type="GO" id="GO:0016020">
    <property type="term" value="C:membrane"/>
    <property type="evidence" value="ECO:0007669"/>
    <property type="project" value="UniProtKB-SubCell"/>
</dbReference>
<feature type="compositionally biased region" description="Basic and acidic residues" evidence="13">
    <location>
        <begin position="444"/>
        <end position="458"/>
    </location>
</feature>
<evidence type="ECO:0000313" key="16">
    <source>
        <dbReference type="Proteomes" id="UP000028837"/>
    </source>
</evidence>
<accession>A0A086KX44</accession>